<dbReference type="Pfam" id="PF12840">
    <property type="entry name" value="HTH_20"/>
    <property type="match status" value="1"/>
</dbReference>
<dbReference type="InterPro" id="IPR001845">
    <property type="entry name" value="HTH_ArsR_DNA-bd_dom"/>
</dbReference>
<evidence type="ECO:0000313" key="5">
    <source>
        <dbReference type="EMBL" id="MCL6697440.1"/>
    </source>
</evidence>
<dbReference type="RefSeq" id="WP_249902810.1">
    <property type="nucleotide sequence ID" value="NZ_JAMGBA010000001.1"/>
</dbReference>
<organism evidence="5 6">
    <name type="scientific">Sphingomonas caseinilyticus</name>
    <dbReference type="NCBI Taxonomy" id="2908205"/>
    <lineage>
        <taxon>Bacteria</taxon>
        <taxon>Pseudomonadati</taxon>
        <taxon>Pseudomonadota</taxon>
        <taxon>Alphaproteobacteria</taxon>
        <taxon>Sphingomonadales</taxon>
        <taxon>Sphingomonadaceae</taxon>
        <taxon>Sphingomonas</taxon>
    </lineage>
</organism>
<dbReference type="EMBL" id="JAMGBA010000001">
    <property type="protein sequence ID" value="MCL6697440.1"/>
    <property type="molecule type" value="Genomic_DNA"/>
</dbReference>
<dbReference type="PROSITE" id="PS50987">
    <property type="entry name" value="HTH_ARSR_2"/>
    <property type="match status" value="1"/>
</dbReference>
<keyword evidence="6" id="KW-1185">Reference proteome</keyword>
<dbReference type="InterPro" id="IPR036388">
    <property type="entry name" value="WH-like_DNA-bd_sf"/>
</dbReference>
<dbReference type="SUPFAM" id="SSF46785">
    <property type="entry name" value="Winged helix' DNA-binding domain"/>
    <property type="match status" value="1"/>
</dbReference>
<dbReference type="PANTHER" id="PTHR43132:SF2">
    <property type="entry name" value="ARSENICAL RESISTANCE OPERON REPRESSOR ARSR-RELATED"/>
    <property type="match status" value="1"/>
</dbReference>
<dbReference type="NCBIfam" id="NF033788">
    <property type="entry name" value="HTH_metalloreg"/>
    <property type="match status" value="1"/>
</dbReference>
<dbReference type="PANTHER" id="PTHR43132">
    <property type="entry name" value="ARSENICAL RESISTANCE OPERON REPRESSOR ARSR-RELATED"/>
    <property type="match status" value="1"/>
</dbReference>
<dbReference type="InterPro" id="IPR036390">
    <property type="entry name" value="WH_DNA-bd_sf"/>
</dbReference>
<dbReference type="InterPro" id="IPR051011">
    <property type="entry name" value="Metal_resp_trans_reg"/>
</dbReference>
<accession>A0ABT0RRY4</accession>
<evidence type="ECO:0000256" key="2">
    <source>
        <dbReference type="ARBA" id="ARBA00023125"/>
    </source>
</evidence>
<keyword evidence="2" id="KW-0238">DNA-binding</keyword>
<keyword evidence="3" id="KW-0804">Transcription</keyword>
<keyword evidence="1" id="KW-0805">Transcription regulation</keyword>
<evidence type="ECO:0000256" key="1">
    <source>
        <dbReference type="ARBA" id="ARBA00023015"/>
    </source>
</evidence>
<feature type="domain" description="HTH arsR-type" evidence="4">
    <location>
        <begin position="6"/>
        <end position="101"/>
    </location>
</feature>
<gene>
    <name evidence="5" type="ORF">LZ496_01385</name>
</gene>
<dbReference type="Proteomes" id="UP001203410">
    <property type="component" value="Unassembled WGS sequence"/>
</dbReference>
<dbReference type="PRINTS" id="PR00778">
    <property type="entry name" value="HTHARSR"/>
</dbReference>
<evidence type="ECO:0000313" key="6">
    <source>
        <dbReference type="Proteomes" id="UP001203410"/>
    </source>
</evidence>
<name>A0ABT0RRY4_9SPHN</name>
<evidence type="ECO:0000256" key="3">
    <source>
        <dbReference type="ARBA" id="ARBA00023163"/>
    </source>
</evidence>
<dbReference type="Gene3D" id="1.10.10.10">
    <property type="entry name" value="Winged helix-like DNA-binding domain superfamily/Winged helix DNA-binding domain"/>
    <property type="match status" value="1"/>
</dbReference>
<reference evidence="5 6" key="1">
    <citation type="submission" date="2022-05" db="EMBL/GenBank/DDBJ databases">
        <authorList>
            <person name="Jo J.-H."/>
            <person name="Im W.-T."/>
        </authorList>
    </citation>
    <scope>NUCLEOTIDE SEQUENCE [LARGE SCALE GENOMIC DNA]</scope>
    <source>
        <strain evidence="5 6">NSE70-1</strain>
    </source>
</reference>
<comment type="caution">
    <text evidence="5">The sequence shown here is derived from an EMBL/GenBank/DDBJ whole genome shotgun (WGS) entry which is preliminary data.</text>
</comment>
<evidence type="ECO:0000259" key="4">
    <source>
        <dbReference type="PROSITE" id="PS50987"/>
    </source>
</evidence>
<protein>
    <submittedName>
        <fullName evidence="5">Metalloregulator ArsR/SmtB family transcription factor</fullName>
    </submittedName>
</protein>
<proteinExistence type="predicted"/>
<dbReference type="SMART" id="SM00418">
    <property type="entry name" value="HTH_ARSR"/>
    <property type="match status" value="1"/>
</dbReference>
<sequence>METNRLPSPDEAVAALASLAQAHRLELFRLLVQAGPSGLAAGALAEALGVPNSSLSFHLAHLNRAGLIDQRRESRSIIYSANFSSMNRLIGFLTENCCGGADCSTSEERSSPRISA</sequence>